<evidence type="ECO:0000256" key="3">
    <source>
        <dbReference type="ARBA" id="ARBA00022741"/>
    </source>
</evidence>
<comment type="catalytic activity">
    <reaction evidence="6">
        <text>UDP-N-acetyl-alpha-D-glucosamine + ATP = UDP-N-acetyl-alpha-D-glucosamine 3'-phosphate + ADP + H(+)</text>
        <dbReference type="Rhea" id="RHEA:32671"/>
        <dbReference type="ChEBI" id="CHEBI:15378"/>
        <dbReference type="ChEBI" id="CHEBI:30616"/>
        <dbReference type="ChEBI" id="CHEBI:57705"/>
        <dbReference type="ChEBI" id="CHEBI:64353"/>
        <dbReference type="ChEBI" id="CHEBI:456216"/>
        <dbReference type="EC" id="2.7.1.176"/>
    </reaction>
</comment>
<accession>I0H0G8</accession>
<evidence type="ECO:0000259" key="8">
    <source>
        <dbReference type="Pfam" id="PF06414"/>
    </source>
</evidence>
<dbReference type="GO" id="GO:0005524">
    <property type="term" value="F:ATP binding"/>
    <property type="evidence" value="ECO:0007669"/>
    <property type="project" value="UniProtKB-KW"/>
</dbReference>
<comment type="similarity">
    <text evidence="1">Belongs to the zeta toxin family.</text>
</comment>
<evidence type="ECO:0000313" key="9">
    <source>
        <dbReference type="EMBL" id="BAL86505.1"/>
    </source>
</evidence>
<dbReference type="AlphaFoldDB" id="I0H0G8"/>
<dbReference type="InterPro" id="IPR027417">
    <property type="entry name" value="P-loop_NTPase"/>
</dbReference>
<evidence type="ECO:0000256" key="7">
    <source>
        <dbReference type="SAM" id="MobiDB-lite"/>
    </source>
</evidence>
<dbReference type="PATRIC" id="fig|512565.3.peg.1289"/>
<evidence type="ECO:0000313" key="10">
    <source>
        <dbReference type="Proteomes" id="UP000007882"/>
    </source>
</evidence>
<dbReference type="SUPFAM" id="SSF52540">
    <property type="entry name" value="P-loop containing nucleoside triphosphate hydrolases"/>
    <property type="match status" value="1"/>
</dbReference>
<dbReference type="EMBL" id="AP012319">
    <property type="protein sequence ID" value="BAL86505.1"/>
    <property type="molecule type" value="Genomic_DNA"/>
</dbReference>
<evidence type="ECO:0000256" key="5">
    <source>
        <dbReference type="ARBA" id="ARBA00032897"/>
    </source>
</evidence>
<keyword evidence="4" id="KW-0067">ATP-binding</keyword>
<dbReference type="Proteomes" id="UP000007882">
    <property type="component" value="Chromosome"/>
</dbReference>
<feature type="region of interest" description="Disordered" evidence="7">
    <location>
        <begin position="287"/>
        <end position="326"/>
    </location>
</feature>
<sequence>MSDIDPTRYLLSEADSKLIFQSRIVPSELLRAPSQRDPVVVFVAGQPGAGKTRTTEAVKNHLDQRGGAAVVNSDFYKPFHPEYSRLLAEDDRNAAPYTSMDGRRWMAMAEEHLIGKRADVIIETTMRDPGDFAEPAAMFRAQGYRVEAAIMAVPEALSRLGIVHRYHDQVQELGHGRLTAQSNHDASYHGVAAAARAIDQDRIVDAATVYRRGNQELITNQLTDGGNWRWPDRSIARTIDIERNRPWTAEETSAFTRTLAKLGREMGPAWHDELASIGKLALPFATPEKGAAPATGLPGPQATPAAPRRSVQSAPTRPLKGDDQSR</sequence>
<dbReference type="KEGG" id="ams:AMIS_12850"/>
<reference evidence="9 10" key="1">
    <citation type="submission" date="2012-02" db="EMBL/GenBank/DDBJ databases">
        <title>Complete genome sequence of Actinoplanes missouriensis 431 (= NBRC 102363).</title>
        <authorList>
            <person name="Ohnishi Y."/>
            <person name="Ishikawa J."/>
            <person name="Sekine M."/>
            <person name="Hosoyama A."/>
            <person name="Harada T."/>
            <person name="Narita H."/>
            <person name="Hata T."/>
            <person name="Konno Y."/>
            <person name="Tutikane K."/>
            <person name="Fujita N."/>
            <person name="Horinouchi S."/>
            <person name="Hayakawa M."/>
        </authorList>
    </citation>
    <scope>NUCLEOTIDE SEQUENCE [LARGE SCALE GENOMIC DNA]</scope>
    <source>
        <strain evidence="10">ATCC 14538 / DSM 43046 / CBS 188.64 / JCM 3121 / NBRC 102363 / NCIMB 12654 / NRRL B-3342 / UNCC 431</strain>
    </source>
</reference>
<evidence type="ECO:0000256" key="4">
    <source>
        <dbReference type="ARBA" id="ARBA00022840"/>
    </source>
</evidence>
<protein>
    <recommendedName>
        <fullName evidence="5">UDP-N-acetylglucosamine kinase</fullName>
        <ecNumber evidence="2">2.7.1.176</ecNumber>
    </recommendedName>
    <alternativeName>
        <fullName evidence="5">UDP-N-acetylglucosamine kinase</fullName>
    </alternativeName>
</protein>
<proteinExistence type="inferred from homology"/>
<dbReference type="STRING" id="512565.AMIS_12850"/>
<keyword evidence="3" id="KW-0547">Nucleotide-binding</keyword>
<dbReference type="Gene3D" id="3.40.50.300">
    <property type="entry name" value="P-loop containing nucleotide triphosphate hydrolases"/>
    <property type="match status" value="1"/>
</dbReference>
<dbReference type="OrthoDB" id="4516745at2"/>
<organism evidence="9 10">
    <name type="scientific">Actinoplanes missouriensis (strain ATCC 14538 / DSM 43046 / CBS 188.64 / JCM 3121 / NBRC 102363 / NCIMB 12654 / NRRL B-3342 / UNCC 431)</name>
    <dbReference type="NCBI Taxonomy" id="512565"/>
    <lineage>
        <taxon>Bacteria</taxon>
        <taxon>Bacillati</taxon>
        <taxon>Actinomycetota</taxon>
        <taxon>Actinomycetes</taxon>
        <taxon>Micromonosporales</taxon>
        <taxon>Micromonosporaceae</taxon>
        <taxon>Actinoplanes</taxon>
    </lineage>
</organism>
<dbReference type="RefSeq" id="WP_014441402.1">
    <property type="nucleotide sequence ID" value="NC_017093.1"/>
</dbReference>
<dbReference type="InterPro" id="IPR010488">
    <property type="entry name" value="Zeta_toxin_domain"/>
</dbReference>
<keyword evidence="10" id="KW-1185">Reference proteome</keyword>
<evidence type="ECO:0000256" key="1">
    <source>
        <dbReference type="ARBA" id="ARBA00009104"/>
    </source>
</evidence>
<gene>
    <name evidence="9" type="ordered locus">AMIS_12850</name>
</gene>
<dbReference type="Pfam" id="PF06414">
    <property type="entry name" value="Zeta_toxin"/>
    <property type="match status" value="1"/>
</dbReference>
<dbReference type="EC" id="2.7.1.176" evidence="2"/>
<dbReference type="GO" id="GO:0016301">
    <property type="term" value="F:kinase activity"/>
    <property type="evidence" value="ECO:0007669"/>
    <property type="project" value="InterPro"/>
</dbReference>
<evidence type="ECO:0000256" key="6">
    <source>
        <dbReference type="ARBA" id="ARBA00048178"/>
    </source>
</evidence>
<dbReference type="eggNOG" id="COG1100">
    <property type="taxonomic scope" value="Bacteria"/>
</dbReference>
<evidence type="ECO:0000256" key="2">
    <source>
        <dbReference type="ARBA" id="ARBA00011963"/>
    </source>
</evidence>
<feature type="domain" description="Zeta toxin" evidence="8">
    <location>
        <begin position="32"/>
        <end position="221"/>
    </location>
</feature>
<dbReference type="HOGENOM" id="CLU_043074_0_0_11"/>
<name>I0H0G8_ACTM4</name>